<comment type="similarity">
    <text evidence="8">Belongs to the MenA family. Type 1 subfamily.</text>
</comment>
<evidence type="ECO:0000256" key="9">
    <source>
        <dbReference type="NCBIfam" id="TIGR00751"/>
    </source>
</evidence>
<comment type="catalytic activity">
    <reaction evidence="8">
        <text>an all-trans-polyprenyl diphosphate + 1,4-dihydroxy-2-naphthoate + H(+) = a 2-demethylmenaquinol + CO2 + diphosphate</text>
        <dbReference type="Rhea" id="RHEA:26478"/>
        <dbReference type="Rhea" id="RHEA-COMP:9563"/>
        <dbReference type="Rhea" id="RHEA-COMP:9564"/>
        <dbReference type="ChEBI" id="CHEBI:11173"/>
        <dbReference type="ChEBI" id="CHEBI:15378"/>
        <dbReference type="ChEBI" id="CHEBI:16526"/>
        <dbReference type="ChEBI" id="CHEBI:33019"/>
        <dbReference type="ChEBI" id="CHEBI:55437"/>
        <dbReference type="ChEBI" id="CHEBI:58914"/>
        <dbReference type="EC" id="2.5.1.74"/>
    </reaction>
</comment>
<dbReference type="Pfam" id="PF01040">
    <property type="entry name" value="UbiA"/>
    <property type="match status" value="1"/>
</dbReference>
<evidence type="ECO:0000256" key="8">
    <source>
        <dbReference type="HAMAP-Rule" id="MF_01937"/>
    </source>
</evidence>
<name>A0ABT8G890_9MICO</name>
<evidence type="ECO:0000256" key="3">
    <source>
        <dbReference type="ARBA" id="ARBA00022475"/>
    </source>
</evidence>
<evidence type="ECO:0000256" key="4">
    <source>
        <dbReference type="ARBA" id="ARBA00022679"/>
    </source>
</evidence>
<keyword evidence="5 8" id="KW-0812">Transmembrane</keyword>
<evidence type="ECO:0000313" key="11">
    <source>
        <dbReference type="Proteomes" id="UP001172728"/>
    </source>
</evidence>
<keyword evidence="2 8" id="KW-0474">Menaquinone biosynthesis</keyword>
<dbReference type="InterPro" id="IPR026046">
    <property type="entry name" value="UBIAD1"/>
</dbReference>
<dbReference type="PIRSF" id="PIRSF005355">
    <property type="entry name" value="UBIAD1"/>
    <property type="match status" value="1"/>
</dbReference>
<sequence length="289" mass="29946">MTTTADWVAGARPRTLWTGAVPVIVGSAAAIAEDGFRLIPALLALGVALALQVGSNYANDYSDGIRGTDIDRIGPERLVASGKALPSSVKRAAYLSFAAGALLGLALVVSVEMWWLLAVGAVAIVAAWTYTGSSRPYGYAGWGEVSVFIFFGPVAVLGTMLTQAGHITWWAVVASAGVGLYAVALLLVNNIRDLETDALAGKRTLAVKVGELRARQLFAASVTLPVGLAVLVAFAHPWVLISTMVALPSVIIAFGMRMGASGRNFAVMFQGISGVGLAYGLLMAVGLVL</sequence>
<dbReference type="EMBL" id="JAUHPW010000003">
    <property type="protein sequence ID" value="MDN4475351.1"/>
    <property type="molecule type" value="Genomic_DNA"/>
</dbReference>
<dbReference type="InterPro" id="IPR000537">
    <property type="entry name" value="UbiA_prenyltransferase"/>
</dbReference>
<dbReference type="Proteomes" id="UP001172728">
    <property type="component" value="Unassembled WGS sequence"/>
</dbReference>
<keyword evidence="6 8" id="KW-1133">Transmembrane helix</keyword>
<feature type="transmembrane region" description="Helical" evidence="8">
    <location>
        <begin position="167"/>
        <end position="191"/>
    </location>
</feature>
<comment type="caution">
    <text evidence="10">The sequence shown here is derived from an EMBL/GenBank/DDBJ whole genome shotgun (WGS) entry which is preliminary data.</text>
</comment>
<evidence type="ECO:0000256" key="7">
    <source>
        <dbReference type="ARBA" id="ARBA00023136"/>
    </source>
</evidence>
<dbReference type="PANTHER" id="PTHR13929">
    <property type="entry name" value="1,4-DIHYDROXY-2-NAPHTHOATE OCTAPRENYLTRANSFERASE"/>
    <property type="match status" value="1"/>
</dbReference>
<evidence type="ECO:0000256" key="5">
    <source>
        <dbReference type="ARBA" id="ARBA00022692"/>
    </source>
</evidence>
<keyword evidence="7 8" id="KW-0472">Membrane</keyword>
<dbReference type="HAMAP" id="MF_01937">
    <property type="entry name" value="MenA_1"/>
    <property type="match status" value="1"/>
</dbReference>
<dbReference type="InterPro" id="IPR044878">
    <property type="entry name" value="UbiA_sf"/>
</dbReference>
<keyword evidence="4 8" id="KW-0808">Transferase</keyword>
<organism evidence="10 11">
    <name type="scientific">Demequina litoralis</name>
    <dbReference type="NCBI Taxonomy" id="3051660"/>
    <lineage>
        <taxon>Bacteria</taxon>
        <taxon>Bacillati</taxon>
        <taxon>Actinomycetota</taxon>
        <taxon>Actinomycetes</taxon>
        <taxon>Micrococcales</taxon>
        <taxon>Demequinaceae</taxon>
        <taxon>Demequina</taxon>
    </lineage>
</organism>
<dbReference type="NCBIfam" id="TIGR00751">
    <property type="entry name" value="menA"/>
    <property type="match status" value="1"/>
</dbReference>
<dbReference type="EC" id="2.5.1.74" evidence="8 9"/>
<comment type="function">
    <text evidence="8">Conversion of 1,4-dihydroxy-2-naphthoate (DHNA) to demethylmenaquinone (DMK).</text>
</comment>
<dbReference type="RefSeq" id="WP_301131790.1">
    <property type="nucleotide sequence ID" value="NZ_JAUHPW010000003.1"/>
</dbReference>
<protein>
    <recommendedName>
        <fullName evidence="8 9">1,4-dihydroxy-2-naphthoate octaprenyltransferase</fullName>
        <shortName evidence="8">DHNA-octaprenyltransferase</shortName>
        <ecNumber evidence="8 9">2.5.1.74</ecNumber>
    </recommendedName>
</protein>
<dbReference type="InterPro" id="IPR004657">
    <property type="entry name" value="MenA"/>
</dbReference>
<evidence type="ECO:0000256" key="2">
    <source>
        <dbReference type="ARBA" id="ARBA00022428"/>
    </source>
</evidence>
<comment type="subcellular location">
    <subcellularLocation>
        <location evidence="8">Cell membrane</location>
        <topology evidence="8">Multi-pass membrane protein</topology>
    </subcellularLocation>
    <subcellularLocation>
        <location evidence="1">Membrane</location>
        <topology evidence="1">Multi-pass membrane protein</topology>
    </subcellularLocation>
</comment>
<evidence type="ECO:0000313" key="10">
    <source>
        <dbReference type="EMBL" id="MDN4475351.1"/>
    </source>
</evidence>
<proteinExistence type="inferred from homology"/>
<keyword evidence="11" id="KW-1185">Reference proteome</keyword>
<feature type="transmembrane region" description="Helical" evidence="8">
    <location>
        <begin position="92"/>
        <end position="108"/>
    </location>
</feature>
<reference evidence="10" key="1">
    <citation type="submission" date="2023-06" db="EMBL/GenBank/DDBJ databases">
        <title>Sysu t00192.</title>
        <authorList>
            <person name="Gao L."/>
            <person name="Fang B.-Z."/>
            <person name="Li W.-J."/>
        </authorList>
    </citation>
    <scope>NUCLEOTIDE SEQUENCE</scope>
    <source>
        <strain evidence="10">SYSU T00192</strain>
    </source>
</reference>
<feature type="transmembrane region" description="Helical" evidence="8">
    <location>
        <begin position="212"/>
        <end position="232"/>
    </location>
</feature>
<feature type="transmembrane region" description="Helical" evidence="8">
    <location>
        <begin position="114"/>
        <end position="132"/>
    </location>
</feature>
<dbReference type="CDD" id="cd13962">
    <property type="entry name" value="PT_UbiA_UBIAD1"/>
    <property type="match status" value="1"/>
</dbReference>
<comment type="pathway">
    <text evidence="8">Quinol/quinone metabolism; menaquinone biosynthesis; menaquinol from 1,4-dihydroxy-2-naphthoate: step 1/2.</text>
</comment>
<feature type="transmembrane region" description="Helical" evidence="8">
    <location>
        <begin position="139"/>
        <end position="161"/>
    </location>
</feature>
<accession>A0ABT8G890</accession>
<dbReference type="PANTHER" id="PTHR13929:SF0">
    <property type="entry name" value="UBIA PRENYLTRANSFERASE DOMAIN-CONTAINING PROTEIN 1"/>
    <property type="match status" value="1"/>
</dbReference>
<gene>
    <name evidence="8" type="primary">menA</name>
    <name evidence="10" type="ORF">QQX09_05700</name>
</gene>
<evidence type="ECO:0000256" key="1">
    <source>
        <dbReference type="ARBA" id="ARBA00004141"/>
    </source>
</evidence>
<keyword evidence="3 8" id="KW-1003">Cell membrane</keyword>
<feature type="transmembrane region" description="Helical" evidence="8">
    <location>
        <begin position="267"/>
        <end position="288"/>
    </location>
</feature>
<dbReference type="GO" id="GO:0046428">
    <property type="term" value="F:1,4-dihydroxy-2-naphthoate polyprenyltransferase activity"/>
    <property type="evidence" value="ECO:0007669"/>
    <property type="project" value="UniProtKB-EC"/>
</dbReference>
<dbReference type="Gene3D" id="1.10.357.140">
    <property type="entry name" value="UbiA prenyltransferase"/>
    <property type="match status" value="2"/>
</dbReference>
<dbReference type="NCBIfam" id="NF004751">
    <property type="entry name" value="PRK06080.1-3"/>
    <property type="match status" value="1"/>
</dbReference>
<evidence type="ECO:0000256" key="6">
    <source>
        <dbReference type="ARBA" id="ARBA00022989"/>
    </source>
</evidence>